<name>A0A0W0FJL0_MONRR</name>
<dbReference type="EMBL" id="LATX01001899">
    <property type="protein sequence ID" value="KTB36464.1"/>
    <property type="molecule type" value="Genomic_DNA"/>
</dbReference>
<protein>
    <submittedName>
        <fullName evidence="2">Uncharacterized protein</fullName>
    </submittedName>
</protein>
<organism evidence="2 3">
    <name type="scientific">Moniliophthora roreri</name>
    <name type="common">Frosty pod rot fungus</name>
    <name type="synonym">Monilia roreri</name>
    <dbReference type="NCBI Taxonomy" id="221103"/>
    <lineage>
        <taxon>Eukaryota</taxon>
        <taxon>Fungi</taxon>
        <taxon>Dikarya</taxon>
        <taxon>Basidiomycota</taxon>
        <taxon>Agaricomycotina</taxon>
        <taxon>Agaricomycetes</taxon>
        <taxon>Agaricomycetidae</taxon>
        <taxon>Agaricales</taxon>
        <taxon>Marasmiineae</taxon>
        <taxon>Marasmiaceae</taxon>
        <taxon>Moniliophthora</taxon>
    </lineage>
</organism>
<gene>
    <name evidence="2" type="ORF">WG66_10972</name>
</gene>
<comment type="caution">
    <text evidence="2">The sequence shown here is derived from an EMBL/GenBank/DDBJ whole genome shotgun (WGS) entry which is preliminary data.</text>
</comment>
<feature type="region of interest" description="Disordered" evidence="1">
    <location>
        <begin position="196"/>
        <end position="216"/>
    </location>
</feature>
<dbReference type="AlphaFoldDB" id="A0A0W0FJL0"/>
<proteinExistence type="predicted"/>
<evidence type="ECO:0000313" key="3">
    <source>
        <dbReference type="Proteomes" id="UP000054988"/>
    </source>
</evidence>
<dbReference type="Proteomes" id="UP000054988">
    <property type="component" value="Unassembled WGS sequence"/>
</dbReference>
<evidence type="ECO:0000313" key="2">
    <source>
        <dbReference type="EMBL" id="KTB36464.1"/>
    </source>
</evidence>
<accession>A0A0W0FJL0</accession>
<reference evidence="2 3" key="1">
    <citation type="submission" date="2015-12" db="EMBL/GenBank/DDBJ databases">
        <title>Draft genome sequence of Moniliophthora roreri, the causal agent of frosty pod rot of cacao.</title>
        <authorList>
            <person name="Aime M.C."/>
            <person name="Diaz-Valderrama J.R."/>
            <person name="Kijpornyongpan T."/>
            <person name="Phillips-Mora W."/>
        </authorList>
    </citation>
    <scope>NUCLEOTIDE SEQUENCE [LARGE SCALE GENOMIC DNA]</scope>
    <source>
        <strain evidence="2 3">MCA 2952</strain>
    </source>
</reference>
<sequence length="216" mass="24220">MSEAVTPEDLARIYASAASVVHYASMAAVLYASEAYKSQPYHNSALTGFQWVQELIHGNTRHIYTELGTFEFQKAATTLVMQDLQMGVCKPTFDMKLQARIPAALAALHNFIMENDEENFIPDFRADKDAIDPAPGLHINTEDLPNPHGNLASGSVTQAEYEAGLKQRDDIAQAIWLQYQEVLSMQSEEEVEEYLYEEEELLRGGEEDVEEDGDIE</sequence>
<evidence type="ECO:0000256" key="1">
    <source>
        <dbReference type="SAM" id="MobiDB-lite"/>
    </source>
</evidence>
<feature type="compositionally biased region" description="Acidic residues" evidence="1">
    <location>
        <begin position="207"/>
        <end position="216"/>
    </location>
</feature>